<evidence type="ECO:0000313" key="5">
    <source>
        <dbReference type="Proteomes" id="UP000291343"/>
    </source>
</evidence>
<dbReference type="STRING" id="195883.A0A482WTS7"/>
<evidence type="ECO:0000313" key="4">
    <source>
        <dbReference type="EMBL" id="RZF36914.1"/>
    </source>
</evidence>
<dbReference type="PANTHER" id="PTHR11845:SF13">
    <property type="entry name" value="5'-DEOXYNUCLEOTIDASE HDDC2"/>
    <property type="match status" value="1"/>
</dbReference>
<feature type="domain" description="HD" evidence="3">
    <location>
        <begin position="1"/>
        <end position="56"/>
    </location>
</feature>
<evidence type="ECO:0000256" key="1">
    <source>
        <dbReference type="ARBA" id="ARBA00022723"/>
    </source>
</evidence>
<keyword evidence="5" id="KW-1185">Reference proteome</keyword>
<evidence type="ECO:0000256" key="2">
    <source>
        <dbReference type="ARBA" id="ARBA00022801"/>
    </source>
</evidence>
<dbReference type="SMR" id="A0A482WTS7"/>
<dbReference type="OrthoDB" id="10254258at2759"/>
<gene>
    <name evidence="4" type="ORF">LSTR_LSTR004602</name>
</gene>
<dbReference type="EMBL" id="QKKF02025464">
    <property type="protein sequence ID" value="RZF36914.1"/>
    <property type="molecule type" value="Genomic_DNA"/>
</dbReference>
<dbReference type="Pfam" id="PF13023">
    <property type="entry name" value="HD_3"/>
    <property type="match status" value="1"/>
</dbReference>
<dbReference type="InterPro" id="IPR039356">
    <property type="entry name" value="YfbR/HDDC2"/>
</dbReference>
<keyword evidence="1" id="KW-0479">Metal-binding</keyword>
<evidence type="ECO:0000259" key="3">
    <source>
        <dbReference type="Pfam" id="PF13023"/>
    </source>
</evidence>
<dbReference type="GO" id="GO:0002953">
    <property type="term" value="F:5'-deoxynucleotidase activity"/>
    <property type="evidence" value="ECO:0007669"/>
    <property type="project" value="InterPro"/>
</dbReference>
<keyword evidence="2" id="KW-0378">Hydrolase</keyword>
<reference evidence="4 5" key="1">
    <citation type="journal article" date="2017" name="Gigascience">
        <title>Genome sequence of the small brown planthopper, Laodelphax striatellus.</title>
        <authorList>
            <person name="Zhu J."/>
            <person name="Jiang F."/>
            <person name="Wang X."/>
            <person name="Yang P."/>
            <person name="Bao Y."/>
            <person name="Zhao W."/>
            <person name="Wang W."/>
            <person name="Lu H."/>
            <person name="Wang Q."/>
            <person name="Cui N."/>
            <person name="Li J."/>
            <person name="Chen X."/>
            <person name="Luo L."/>
            <person name="Yu J."/>
            <person name="Kang L."/>
            <person name="Cui F."/>
        </authorList>
    </citation>
    <scope>NUCLEOTIDE SEQUENCE [LARGE SCALE GENOMIC DNA]</scope>
    <source>
        <strain evidence="4">Lst14</strain>
    </source>
</reference>
<sequence length="76" mass="9230">MKKLFEEYEAQETSEAKFVKELDRLDMVVQAYEYEKRDETYGHLQEFFDSTQGKFSHPLVMKILSQVHEKRKNRLK</sequence>
<dbReference type="SUPFAM" id="SSF109604">
    <property type="entry name" value="HD-domain/PDEase-like"/>
    <property type="match status" value="1"/>
</dbReference>
<dbReference type="PANTHER" id="PTHR11845">
    <property type="entry name" value="5'-DEOXYNUCLEOTIDASE HDDC2"/>
    <property type="match status" value="1"/>
</dbReference>
<dbReference type="GO" id="GO:0046872">
    <property type="term" value="F:metal ion binding"/>
    <property type="evidence" value="ECO:0007669"/>
    <property type="project" value="UniProtKB-KW"/>
</dbReference>
<dbReference type="AlphaFoldDB" id="A0A482WTS7"/>
<dbReference type="Gene3D" id="1.10.3210.10">
    <property type="entry name" value="Hypothetical protein af1432"/>
    <property type="match status" value="1"/>
</dbReference>
<dbReference type="GO" id="GO:0005737">
    <property type="term" value="C:cytoplasm"/>
    <property type="evidence" value="ECO:0007669"/>
    <property type="project" value="TreeGrafter"/>
</dbReference>
<accession>A0A482WTS7</accession>
<comment type="caution">
    <text evidence="4">The sequence shown here is derived from an EMBL/GenBank/DDBJ whole genome shotgun (WGS) entry which is preliminary data.</text>
</comment>
<dbReference type="InterPro" id="IPR006674">
    <property type="entry name" value="HD_domain"/>
</dbReference>
<proteinExistence type="predicted"/>
<name>A0A482WTS7_LAOST</name>
<organism evidence="4 5">
    <name type="scientific">Laodelphax striatellus</name>
    <name type="common">Small brown planthopper</name>
    <name type="synonym">Delphax striatella</name>
    <dbReference type="NCBI Taxonomy" id="195883"/>
    <lineage>
        <taxon>Eukaryota</taxon>
        <taxon>Metazoa</taxon>
        <taxon>Ecdysozoa</taxon>
        <taxon>Arthropoda</taxon>
        <taxon>Hexapoda</taxon>
        <taxon>Insecta</taxon>
        <taxon>Pterygota</taxon>
        <taxon>Neoptera</taxon>
        <taxon>Paraneoptera</taxon>
        <taxon>Hemiptera</taxon>
        <taxon>Auchenorrhyncha</taxon>
        <taxon>Fulgoroidea</taxon>
        <taxon>Delphacidae</taxon>
        <taxon>Criomorphinae</taxon>
        <taxon>Laodelphax</taxon>
    </lineage>
</organism>
<protein>
    <recommendedName>
        <fullName evidence="3">HD domain-containing protein</fullName>
    </recommendedName>
</protein>
<dbReference type="InParanoid" id="A0A482WTS7"/>
<dbReference type="Proteomes" id="UP000291343">
    <property type="component" value="Unassembled WGS sequence"/>
</dbReference>